<dbReference type="SUPFAM" id="SSF53756">
    <property type="entry name" value="UDP-Glycosyltransferase/glycogen phosphorylase"/>
    <property type="match status" value="1"/>
</dbReference>
<proteinExistence type="inferred from homology"/>
<evidence type="ECO:0000313" key="6">
    <source>
        <dbReference type="Proteomes" id="UP001162162"/>
    </source>
</evidence>
<keyword evidence="6" id="KW-1185">Reference proteome</keyword>
<dbReference type="InterPro" id="IPR002213">
    <property type="entry name" value="UDP_glucos_trans"/>
</dbReference>
<gene>
    <name evidence="5" type="ORF">NQ318_017202</name>
</gene>
<evidence type="ECO:0000313" key="5">
    <source>
        <dbReference type="EMBL" id="KAJ8952309.1"/>
    </source>
</evidence>
<keyword evidence="3" id="KW-0808">Transferase</keyword>
<accession>A0AAV8YLA7</accession>
<dbReference type="GO" id="GO:0008194">
    <property type="term" value="F:UDP-glycosyltransferase activity"/>
    <property type="evidence" value="ECO:0007669"/>
    <property type="project" value="InterPro"/>
</dbReference>
<dbReference type="InterPro" id="IPR050271">
    <property type="entry name" value="UDP-glycosyltransferase"/>
</dbReference>
<evidence type="ECO:0000256" key="3">
    <source>
        <dbReference type="ARBA" id="ARBA00022679"/>
    </source>
</evidence>
<keyword evidence="4" id="KW-1133">Transmembrane helix</keyword>
<name>A0AAV8YLA7_9CUCU</name>
<evidence type="ECO:0000256" key="1">
    <source>
        <dbReference type="ARBA" id="ARBA00009995"/>
    </source>
</evidence>
<sequence length="158" mass="18535">MEEAIFTYVPMLVMPFYGDQLKNARIVENKRIGKLVNHKPVLIKEELKTAISEIVNNPKYKENIKKLAQFIKDVPMTGLETSVWWTEYVIRNKGAKQLKNLAADLPLYQYYLLDVVGFLIFTAVLLITVLTLFIRKIVRYLKRSQVTSRYNDKEKKHQ</sequence>
<dbReference type="Pfam" id="PF00201">
    <property type="entry name" value="UDPGT"/>
    <property type="match status" value="1"/>
</dbReference>
<comment type="caution">
    <text evidence="5">The sequence shown here is derived from an EMBL/GenBank/DDBJ whole genome shotgun (WGS) entry which is preliminary data.</text>
</comment>
<evidence type="ECO:0000256" key="4">
    <source>
        <dbReference type="SAM" id="Phobius"/>
    </source>
</evidence>
<dbReference type="PANTHER" id="PTHR48043">
    <property type="entry name" value="EG:EG0003.4 PROTEIN-RELATED"/>
    <property type="match status" value="1"/>
</dbReference>
<feature type="transmembrane region" description="Helical" evidence="4">
    <location>
        <begin position="110"/>
        <end position="134"/>
    </location>
</feature>
<evidence type="ECO:0008006" key="7">
    <source>
        <dbReference type="Google" id="ProtNLM"/>
    </source>
</evidence>
<dbReference type="Gene3D" id="3.40.50.2000">
    <property type="entry name" value="Glycogen Phosphorylase B"/>
    <property type="match status" value="1"/>
</dbReference>
<dbReference type="PANTHER" id="PTHR48043:SF159">
    <property type="entry name" value="EG:EG0003.4 PROTEIN-RELATED"/>
    <property type="match status" value="1"/>
</dbReference>
<dbReference type="AlphaFoldDB" id="A0AAV8YLA7"/>
<keyword evidence="4" id="KW-0472">Membrane</keyword>
<keyword evidence="4" id="KW-0812">Transmembrane</keyword>
<organism evidence="5 6">
    <name type="scientific">Aromia moschata</name>
    <dbReference type="NCBI Taxonomy" id="1265417"/>
    <lineage>
        <taxon>Eukaryota</taxon>
        <taxon>Metazoa</taxon>
        <taxon>Ecdysozoa</taxon>
        <taxon>Arthropoda</taxon>
        <taxon>Hexapoda</taxon>
        <taxon>Insecta</taxon>
        <taxon>Pterygota</taxon>
        <taxon>Neoptera</taxon>
        <taxon>Endopterygota</taxon>
        <taxon>Coleoptera</taxon>
        <taxon>Polyphaga</taxon>
        <taxon>Cucujiformia</taxon>
        <taxon>Chrysomeloidea</taxon>
        <taxon>Cerambycidae</taxon>
        <taxon>Cerambycinae</taxon>
        <taxon>Callichromatini</taxon>
        <taxon>Aromia</taxon>
    </lineage>
</organism>
<protein>
    <recommendedName>
        <fullName evidence="7">Glucuronosyltransferase</fullName>
    </recommendedName>
</protein>
<reference evidence="5" key="1">
    <citation type="journal article" date="2023" name="Insect Mol. Biol.">
        <title>Genome sequencing provides insights into the evolution of gene families encoding plant cell wall-degrading enzymes in longhorned beetles.</title>
        <authorList>
            <person name="Shin N.R."/>
            <person name="Okamura Y."/>
            <person name="Kirsch R."/>
            <person name="Pauchet Y."/>
        </authorList>
    </citation>
    <scope>NUCLEOTIDE SEQUENCE</scope>
    <source>
        <strain evidence="5">AMC_N1</strain>
    </source>
</reference>
<evidence type="ECO:0000256" key="2">
    <source>
        <dbReference type="ARBA" id="ARBA00022676"/>
    </source>
</evidence>
<keyword evidence="2" id="KW-0328">Glycosyltransferase</keyword>
<comment type="similarity">
    <text evidence="1">Belongs to the UDP-glycosyltransferase family.</text>
</comment>
<dbReference type="EMBL" id="JAPWTK010000070">
    <property type="protein sequence ID" value="KAJ8952309.1"/>
    <property type="molecule type" value="Genomic_DNA"/>
</dbReference>
<dbReference type="Proteomes" id="UP001162162">
    <property type="component" value="Unassembled WGS sequence"/>
</dbReference>